<dbReference type="Gene3D" id="2.70.98.10">
    <property type="match status" value="1"/>
</dbReference>
<sequence>MTVLENDYLKVSIDAKGAQLSSLINKATGTEQMWQADPSIWPWHAPNLFPIVGGLINDELLVDGKAYPMKRHGFARLSEFVLLKNDDQSAVFSLPNSENTRGLFPYRFDFEIMYMLIDNALRITYKVINLDKKTIYFSVGGHPAFNVPFNKDEKYEDYYLEFETDEKLTTHLLDANGMFSGETAPVALEGNKLWLTRDLFNKDALVFKNLRTRQVTIKSKNHDQSLSVEYPFFNYLGLWAKSGADFVCIEPWLGCADTANEPKDISKKEDIQKLHVGHVFEAAFFISI</sequence>
<keyword evidence="3" id="KW-0106">Calcium</keyword>
<dbReference type="InterPro" id="IPR037481">
    <property type="entry name" value="LacX"/>
</dbReference>
<dbReference type="AlphaFoldDB" id="A0A1H2BBB7"/>
<dbReference type="Pfam" id="PF01263">
    <property type="entry name" value="Aldose_epim"/>
    <property type="match status" value="1"/>
</dbReference>
<accession>A0A1H2BBB7</accession>
<reference evidence="4 5" key="1">
    <citation type="submission" date="2016-10" db="EMBL/GenBank/DDBJ databases">
        <authorList>
            <person name="de Groot N.N."/>
        </authorList>
    </citation>
    <scope>NUCLEOTIDE SEQUENCE [LARGE SCALE GENOMIC DNA]</scope>
    <source>
        <strain evidence="4 5">MP1X4</strain>
    </source>
</reference>
<dbReference type="Proteomes" id="UP000199679">
    <property type="component" value="Chromosome I"/>
</dbReference>
<dbReference type="RefSeq" id="WP_091377138.1">
    <property type="nucleotide sequence ID" value="NZ_LT629740.1"/>
</dbReference>
<dbReference type="InterPro" id="IPR014718">
    <property type="entry name" value="GH-type_carb-bd"/>
</dbReference>
<evidence type="ECO:0000256" key="2">
    <source>
        <dbReference type="ARBA" id="ARBA00011245"/>
    </source>
</evidence>
<dbReference type="GO" id="GO:0016853">
    <property type="term" value="F:isomerase activity"/>
    <property type="evidence" value="ECO:0007669"/>
    <property type="project" value="InterPro"/>
</dbReference>
<evidence type="ECO:0000256" key="1">
    <source>
        <dbReference type="ARBA" id="ARBA00001913"/>
    </source>
</evidence>
<dbReference type="SUPFAM" id="SSF74650">
    <property type="entry name" value="Galactose mutarotase-like"/>
    <property type="match status" value="1"/>
</dbReference>
<evidence type="ECO:0000313" key="4">
    <source>
        <dbReference type="EMBL" id="SDT55096.1"/>
    </source>
</evidence>
<dbReference type="GO" id="GO:0030246">
    <property type="term" value="F:carbohydrate binding"/>
    <property type="evidence" value="ECO:0007669"/>
    <property type="project" value="InterPro"/>
</dbReference>
<gene>
    <name evidence="4" type="ORF">SAMN05216490_4000</name>
</gene>
<dbReference type="OrthoDB" id="9795355at2"/>
<dbReference type="InterPro" id="IPR011013">
    <property type="entry name" value="Gal_mutarotase_sf_dom"/>
</dbReference>
<dbReference type="CDD" id="cd09024">
    <property type="entry name" value="Aldose_epim_lacX"/>
    <property type="match status" value="1"/>
</dbReference>
<dbReference type="STRING" id="652787.SAMN05216490_4000"/>
<dbReference type="InterPro" id="IPR008183">
    <property type="entry name" value="Aldose_1/G6P_1-epimerase"/>
</dbReference>
<dbReference type="EMBL" id="LT629740">
    <property type="protein sequence ID" value="SDT55096.1"/>
    <property type="molecule type" value="Genomic_DNA"/>
</dbReference>
<comment type="subunit">
    <text evidence="2">Monomer.</text>
</comment>
<comment type="cofactor">
    <cofactor evidence="1">
        <name>Ca(2+)</name>
        <dbReference type="ChEBI" id="CHEBI:29108"/>
    </cofactor>
</comment>
<evidence type="ECO:0000313" key="5">
    <source>
        <dbReference type="Proteomes" id="UP000199679"/>
    </source>
</evidence>
<keyword evidence="5" id="KW-1185">Reference proteome</keyword>
<proteinExistence type="predicted"/>
<protein>
    <submittedName>
        <fullName evidence="4">Galactose mutarotase</fullName>
    </submittedName>
</protein>
<dbReference type="GO" id="GO:0005975">
    <property type="term" value="P:carbohydrate metabolic process"/>
    <property type="evidence" value="ECO:0007669"/>
    <property type="project" value="InterPro"/>
</dbReference>
<organism evidence="4 5">
    <name type="scientific">Mucilaginibacter mallensis</name>
    <dbReference type="NCBI Taxonomy" id="652787"/>
    <lineage>
        <taxon>Bacteria</taxon>
        <taxon>Pseudomonadati</taxon>
        <taxon>Bacteroidota</taxon>
        <taxon>Sphingobacteriia</taxon>
        <taxon>Sphingobacteriales</taxon>
        <taxon>Sphingobacteriaceae</taxon>
        <taxon>Mucilaginibacter</taxon>
    </lineage>
</organism>
<evidence type="ECO:0000256" key="3">
    <source>
        <dbReference type="ARBA" id="ARBA00022837"/>
    </source>
</evidence>
<name>A0A1H2BBB7_MUCMA</name>